<sequence length="137" mass="15250">MTVTIIESSSFLLCCSRNLKLGKVIKPAQIALNYNKLGLSAIGDKNSVEGKALDSAHSTYKEVETLLQYFESSYEKVGALLDLFGKPSLGSMIKRVLKDVPELRRLRLSSIDVAEVDDELMDLIVNEPRFTPEFNLP</sequence>
<organism evidence="1 2">
    <name type="scientific">Onchocerca volvulus</name>
    <dbReference type="NCBI Taxonomy" id="6282"/>
    <lineage>
        <taxon>Eukaryota</taxon>
        <taxon>Metazoa</taxon>
        <taxon>Ecdysozoa</taxon>
        <taxon>Nematoda</taxon>
        <taxon>Chromadorea</taxon>
        <taxon>Rhabditida</taxon>
        <taxon>Spirurina</taxon>
        <taxon>Spiruromorpha</taxon>
        <taxon>Filarioidea</taxon>
        <taxon>Onchocercidae</taxon>
        <taxon>Onchocerca</taxon>
    </lineage>
</organism>
<proteinExistence type="predicted"/>
<dbReference type="Proteomes" id="UP000024404">
    <property type="component" value="Unassembled WGS sequence"/>
</dbReference>
<protein>
    <submittedName>
        <fullName evidence="1">Uncharacterized protein</fullName>
    </submittedName>
</protein>
<dbReference type="EnsemblMetazoa" id="OVOC7313.1">
    <property type="protein sequence ID" value="OVOC7313.1"/>
    <property type="gene ID" value="WBGene00244122"/>
</dbReference>
<name>A0A8R1Y5U0_ONCVO</name>
<keyword evidence="2" id="KW-1185">Reference proteome</keyword>
<reference evidence="2" key="1">
    <citation type="submission" date="2013-10" db="EMBL/GenBank/DDBJ databases">
        <title>Genome sequencing of Onchocerca volvulus.</title>
        <authorList>
            <person name="Cotton J."/>
            <person name="Tsai J."/>
            <person name="Stanley E."/>
            <person name="Tracey A."/>
            <person name="Holroyd N."/>
            <person name="Lustigman S."/>
            <person name="Berriman M."/>
        </authorList>
    </citation>
    <scope>NUCLEOTIDE SEQUENCE</scope>
</reference>
<accession>A0A8R1Y5U0</accession>
<reference evidence="1" key="2">
    <citation type="submission" date="2022-06" db="UniProtKB">
        <authorList>
            <consortium name="EnsemblMetazoa"/>
        </authorList>
    </citation>
    <scope>IDENTIFICATION</scope>
</reference>
<dbReference type="EMBL" id="CMVM020000191">
    <property type="status" value="NOT_ANNOTATED_CDS"/>
    <property type="molecule type" value="Genomic_DNA"/>
</dbReference>
<dbReference type="AlphaFoldDB" id="A0A8R1Y5U0"/>
<evidence type="ECO:0000313" key="1">
    <source>
        <dbReference type="EnsemblMetazoa" id="OVOC7313.1"/>
    </source>
</evidence>
<evidence type="ECO:0000313" key="2">
    <source>
        <dbReference type="Proteomes" id="UP000024404"/>
    </source>
</evidence>